<proteinExistence type="inferred from homology"/>
<dbReference type="Proteomes" id="UP001275084">
    <property type="component" value="Unassembled WGS sequence"/>
</dbReference>
<reference evidence="6" key="2">
    <citation type="submission" date="2023-06" db="EMBL/GenBank/DDBJ databases">
        <authorList>
            <consortium name="Lawrence Berkeley National Laboratory"/>
            <person name="Haridas S."/>
            <person name="Hensen N."/>
            <person name="Bonometti L."/>
            <person name="Westerberg I."/>
            <person name="Brannstrom I.O."/>
            <person name="Guillou S."/>
            <person name="Cros-Aarteil S."/>
            <person name="Calhoun S."/>
            <person name="Kuo A."/>
            <person name="Mondo S."/>
            <person name="Pangilinan J."/>
            <person name="Riley R."/>
            <person name="Labutti K."/>
            <person name="Andreopoulos B."/>
            <person name="Lipzen A."/>
            <person name="Chen C."/>
            <person name="Yanf M."/>
            <person name="Daum C."/>
            <person name="Ng V."/>
            <person name="Clum A."/>
            <person name="Steindorff A."/>
            <person name="Ohm R."/>
            <person name="Martin F."/>
            <person name="Silar P."/>
            <person name="Natvig D."/>
            <person name="Lalanne C."/>
            <person name="Gautier V."/>
            <person name="Ament-Velasquez S.L."/>
            <person name="Kruys A."/>
            <person name="Hutchinson M.I."/>
            <person name="Powell A.J."/>
            <person name="Barry K."/>
            <person name="Miller A.N."/>
            <person name="Grigoriev I.V."/>
            <person name="Debuchy R."/>
            <person name="Gladieux P."/>
            <person name="Thoren M.H."/>
            <person name="Johannesson H."/>
        </authorList>
    </citation>
    <scope>NUCLEOTIDE SEQUENCE</scope>
    <source>
        <strain evidence="6">CBS 955.72</strain>
    </source>
</reference>
<dbReference type="Gene3D" id="1.10.630.10">
    <property type="entry name" value="Cytochrome P450"/>
    <property type="match status" value="1"/>
</dbReference>
<keyword evidence="7" id="KW-1185">Reference proteome</keyword>
<organism evidence="6 7">
    <name type="scientific">Lasiosphaeria hispida</name>
    <dbReference type="NCBI Taxonomy" id="260671"/>
    <lineage>
        <taxon>Eukaryota</taxon>
        <taxon>Fungi</taxon>
        <taxon>Dikarya</taxon>
        <taxon>Ascomycota</taxon>
        <taxon>Pezizomycotina</taxon>
        <taxon>Sordariomycetes</taxon>
        <taxon>Sordariomycetidae</taxon>
        <taxon>Sordariales</taxon>
        <taxon>Lasiosphaeriaceae</taxon>
        <taxon>Lasiosphaeria</taxon>
    </lineage>
</organism>
<accession>A0AAJ0H4Y8</accession>
<evidence type="ECO:0000256" key="4">
    <source>
        <dbReference type="ARBA" id="ARBA00023004"/>
    </source>
</evidence>
<name>A0AAJ0H4Y8_9PEZI</name>
<evidence type="ECO:0000313" key="7">
    <source>
        <dbReference type="Proteomes" id="UP001275084"/>
    </source>
</evidence>
<evidence type="ECO:0000313" key="6">
    <source>
        <dbReference type="EMBL" id="KAK3339697.1"/>
    </source>
</evidence>
<comment type="caution">
    <text evidence="6">The sequence shown here is derived from an EMBL/GenBank/DDBJ whole genome shotgun (WGS) entry which is preliminary data.</text>
</comment>
<dbReference type="InterPro" id="IPR050121">
    <property type="entry name" value="Cytochrome_P450_monoxygenase"/>
</dbReference>
<dbReference type="AlphaFoldDB" id="A0AAJ0H4Y8"/>
<comment type="similarity">
    <text evidence="1">Belongs to the cytochrome P450 family.</text>
</comment>
<reference evidence="6" key="1">
    <citation type="journal article" date="2023" name="Mol. Phylogenet. Evol.">
        <title>Genome-scale phylogeny and comparative genomics of the fungal order Sordariales.</title>
        <authorList>
            <person name="Hensen N."/>
            <person name="Bonometti L."/>
            <person name="Westerberg I."/>
            <person name="Brannstrom I.O."/>
            <person name="Guillou S."/>
            <person name="Cros-Aarteil S."/>
            <person name="Calhoun S."/>
            <person name="Haridas S."/>
            <person name="Kuo A."/>
            <person name="Mondo S."/>
            <person name="Pangilinan J."/>
            <person name="Riley R."/>
            <person name="LaButti K."/>
            <person name="Andreopoulos B."/>
            <person name="Lipzen A."/>
            <person name="Chen C."/>
            <person name="Yan M."/>
            <person name="Daum C."/>
            <person name="Ng V."/>
            <person name="Clum A."/>
            <person name="Steindorff A."/>
            <person name="Ohm R.A."/>
            <person name="Martin F."/>
            <person name="Silar P."/>
            <person name="Natvig D.O."/>
            <person name="Lalanne C."/>
            <person name="Gautier V."/>
            <person name="Ament-Velasquez S.L."/>
            <person name="Kruys A."/>
            <person name="Hutchinson M.I."/>
            <person name="Powell A.J."/>
            <person name="Barry K."/>
            <person name="Miller A.N."/>
            <person name="Grigoriev I.V."/>
            <person name="Debuchy R."/>
            <person name="Gladieux P."/>
            <person name="Hiltunen Thoren M."/>
            <person name="Johannesson H."/>
        </authorList>
    </citation>
    <scope>NUCLEOTIDE SEQUENCE</scope>
    <source>
        <strain evidence="6">CBS 955.72</strain>
    </source>
</reference>
<keyword evidence="3" id="KW-0479">Metal-binding</keyword>
<dbReference type="InterPro" id="IPR036396">
    <property type="entry name" value="Cyt_P450_sf"/>
</dbReference>
<evidence type="ECO:0000256" key="5">
    <source>
        <dbReference type="SAM" id="MobiDB-lite"/>
    </source>
</evidence>
<dbReference type="InterPro" id="IPR001128">
    <property type="entry name" value="Cyt_P450"/>
</dbReference>
<evidence type="ECO:0000256" key="1">
    <source>
        <dbReference type="ARBA" id="ARBA00010617"/>
    </source>
</evidence>
<dbReference type="PANTHER" id="PTHR24305">
    <property type="entry name" value="CYTOCHROME P450"/>
    <property type="match status" value="1"/>
</dbReference>
<dbReference type="GO" id="GO:0004497">
    <property type="term" value="F:monooxygenase activity"/>
    <property type="evidence" value="ECO:0007669"/>
    <property type="project" value="InterPro"/>
</dbReference>
<keyword evidence="2" id="KW-0349">Heme</keyword>
<feature type="region of interest" description="Disordered" evidence="5">
    <location>
        <begin position="1"/>
        <end position="24"/>
    </location>
</feature>
<dbReference type="GO" id="GO:0005506">
    <property type="term" value="F:iron ion binding"/>
    <property type="evidence" value="ECO:0007669"/>
    <property type="project" value="InterPro"/>
</dbReference>
<gene>
    <name evidence="6" type="ORF">B0T25DRAFT_574594</name>
</gene>
<dbReference type="GO" id="GO:0020037">
    <property type="term" value="F:heme binding"/>
    <property type="evidence" value="ECO:0007669"/>
    <property type="project" value="InterPro"/>
</dbReference>
<evidence type="ECO:0000256" key="2">
    <source>
        <dbReference type="ARBA" id="ARBA00022617"/>
    </source>
</evidence>
<keyword evidence="4" id="KW-0408">Iron</keyword>
<dbReference type="PANTHER" id="PTHR24305:SF166">
    <property type="entry name" value="CYTOCHROME P450 12A4, MITOCHONDRIAL-RELATED"/>
    <property type="match status" value="1"/>
</dbReference>
<evidence type="ECO:0000256" key="3">
    <source>
        <dbReference type="ARBA" id="ARBA00022723"/>
    </source>
</evidence>
<feature type="compositionally biased region" description="Basic and acidic residues" evidence="5">
    <location>
        <begin position="14"/>
        <end position="24"/>
    </location>
</feature>
<sequence>MASPLRPRPRKVYHKPEKPDDQPYPHRLEIASNLYDQSLAAIENTASHWHTLHYELARRPDVQPALRMELLAAEPHLIASDNTFRDLKAVDSLRLLDAIVTETLRIYPPSAVLFRALPPDLALRPSVVTRAFRPRCESKHRPRLCIAIRMSSQSPKSGVG</sequence>
<protein>
    <recommendedName>
        <fullName evidence="8">Cytochrome P450</fullName>
    </recommendedName>
</protein>
<dbReference type="Pfam" id="PF00067">
    <property type="entry name" value="p450"/>
    <property type="match status" value="1"/>
</dbReference>
<dbReference type="GO" id="GO:0016705">
    <property type="term" value="F:oxidoreductase activity, acting on paired donors, with incorporation or reduction of molecular oxygen"/>
    <property type="evidence" value="ECO:0007669"/>
    <property type="project" value="InterPro"/>
</dbReference>
<dbReference type="EMBL" id="JAUIQD010000009">
    <property type="protein sequence ID" value="KAK3339697.1"/>
    <property type="molecule type" value="Genomic_DNA"/>
</dbReference>
<evidence type="ECO:0008006" key="8">
    <source>
        <dbReference type="Google" id="ProtNLM"/>
    </source>
</evidence>
<dbReference type="SUPFAM" id="SSF48264">
    <property type="entry name" value="Cytochrome P450"/>
    <property type="match status" value="1"/>
</dbReference>